<sequence length="148" mass="18105">MLERRYIILTKRLKTKTIFKEWIFVHVKSKDYIKHNQLVNTMIMECENRYKERGLSMISINLDKEYNIQRLYTILEMHISDRPKRELTTAIFDGNQILLYFNKHEKIPEQCSLLTTQVSENEYQHLMWYWECVKGIIESKIKLMQERL</sequence>
<dbReference type="EMBL" id="ON113170">
    <property type="protein sequence ID" value="UQT00592.1"/>
    <property type="molecule type" value="Genomic_DNA"/>
</dbReference>
<evidence type="ECO:0000313" key="2">
    <source>
        <dbReference type="Proteomes" id="UP001057557"/>
    </source>
</evidence>
<proteinExistence type="predicted"/>
<reference evidence="1" key="1">
    <citation type="submission" date="2022-03" db="EMBL/GenBank/DDBJ databases">
        <title>Phage cocktails constrain the growth of Enterococcus.</title>
        <authorList>
            <person name="Wandro S."/>
        </authorList>
    </citation>
    <scope>NUCLEOTIDE SEQUENCE</scope>
</reference>
<protein>
    <submittedName>
        <fullName evidence="1">Uncharacterized protein</fullName>
    </submittedName>
</protein>
<dbReference type="Proteomes" id="UP001057557">
    <property type="component" value="Segment"/>
</dbReference>
<organism evidence="1 2">
    <name type="scientific">Enterococcus phage vB_OCPT_CCS1</name>
    <dbReference type="NCBI Taxonomy" id="2922323"/>
    <lineage>
        <taxon>Viruses</taxon>
        <taxon>Duplodnaviria</taxon>
        <taxon>Heunggongvirae</taxon>
        <taxon>Uroviricota</taxon>
        <taxon>Caudoviricetes</taxon>
        <taxon>Herelleviridae</taxon>
        <taxon>Brockvirinae</taxon>
        <taxon>Schiekvirus</taxon>
        <taxon>Schiekvirus Ccs1</taxon>
    </lineage>
</organism>
<name>A0A9E7DUY8_9CAUD</name>
<accession>A0A9E7DUY8</accession>
<evidence type="ECO:0000313" key="1">
    <source>
        <dbReference type="EMBL" id="UQT00592.1"/>
    </source>
</evidence>
<keyword evidence="2" id="KW-1185">Reference proteome</keyword>
<gene>
    <name evidence="1" type="ORF">JEFDOCMN_00029</name>
</gene>